<evidence type="ECO:0000313" key="1">
    <source>
        <dbReference type="EMBL" id="GLJ94400.1"/>
    </source>
</evidence>
<protein>
    <submittedName>
        <fullName evidence="1">Uncharacterized protein</fullName>
    </submittedName>
</protein>
<dbReference type="EMBL" id="BSER01000002">
    <property type="protein sequence ID" value="GLJ94400.1"/>
    <property type="molecule type" value="Genomic_DNA"/>
</dbReference>
<organism evidence="1 2">
    <name type="scientific">Microbacterium dextranolyticum</name>
    <dbReference type="NCBI Taxonomy" id="36806"/>
    <lineage>
        <taxon>Bacteria</taxon>
        <taxon>Bacillati</taxon>
        <taxon>Actinomycetota</taxon>
        <taxon>Actinomycetes</taxon>
        <taxon>Micrococcales</taxon>
        <taxon>Microbacteriaceae</taxon>
        <taxon>Microbacterium</taxon>
    </lineage>
</organism>
<keyword evidence="2" id="KW-1185">Reference proteome</keyword>
<sequence>MKVDVRTIDGQAMSASAASESVGSTLRIAPAFVATAVDESTGVETTIEAHYSASRGRYIITTIVNRAIADDFNEDRLKHAAPQAILQVAIPHCVALQLDDDPNASWTTVADLTTAEGRIIPPWMAQAVVKRGMKGERWEVIEILYGTAALADLPPVKLIALELDVPERTASDWVQKARAAGWLVGMTSNVGRPAGA</sequence>
<proteinExistence type="predicted"/>
<gene>
    <name evidence="1" type="ORF">GCM10017591_04610</name>
</gene>
<evidence type="ECO:0000313" key="2">
    <source>
        <dbReference type="Proteomes" id="UP001142291"/>
    </source>
</evidence>
<reference evidence="1" key="1">
    <citation type="journal article" date="2014" name="Int. J. Syst. Evol. Microbiol.">
        <title>Complete genome sequence of Corynebacterium casei LMG S-19264T (=DSM 44701T), isolated from a smear-ripened cheese.</title>
        <authorList>
            <consortium name="US DOE Joint Genome Institute (JGI-PGF)"/>
            <person name="Walter F."/>
            <person name="Albersmeier A."/>
            <person name="Kalinowski J."/>
            <person name="Ruckert C."/>
        </authorList>
    </citation>
    <scope>NUCLEOTIDE SEQUENCE</scope>
    <source>
        <strain evidence="1">VKM Ac-1940</strain>
    </source>
</reference>
<comment type="caution">
    <text evidence="1">The sequence shown here is derived from an EMBL/GenBank/DDBJ whole genome shotgun (WGS) entry which is preliminary data.</text>
</comment>
<dbReference type="Proteomes" id="UP001142291">
    <property type="component" value="Unassembled WGS sequence"/>
</dbReference>
<dbReference type="AlphaFoldDB" id="A0A9W6HJH0"/>
<accession>A0A9W6HJH0</accession>
<reference evidence="1" key="2">
    <citation type="submission" date="2023-01" db="EMBL/GenBank/DDBJ databases">
        <authorList>
            <person name="Sun Q."/>
            <person name="Evtushenko L."/>
        </authorList>
    </citation>
    <scope>NUCLEOTIDE SEQUENCE</scope>
    <source>
        <strain evidence="1">VKM Ac-1940</strain>
    </source>
</reference>
<name>A0A9W6HJH0_9MICO</name>